<dbReference type="Proteomes" id="UP001501459">
    <property type="component" value="Unassembled WGS sequence"/>
</dbReference>
<accession>A0ABN0ZCU8</accession>
<dbReference type="NCBIfam" id="TIGR02833">
    <property type="entry name" value="spore_III_AB"/>
    <property type="match status" value="1"/>
</dbReference>
<dbReference type="RefSeq" id="WP_343752912.1">
    <property type="nucleotide sequence ID" value="NZ_BAAADM010000054.1"/>
</dbReference>
<protein>
    <submittedName>
        <fullName evidence="1">Stage III sporulation protein SpoIIIAB</fullName>
    </submittedName>
</protein>
<proteinExistence type="predicted"/>
<dbReference type="PIRSF" id="PIRSF021435">
    <property type="entry name" value="SpoIIIAB"/>
    <property type="match status" value="1"/>
</dbReference>
<organism evidence="1 2">
    <name type="scientific">Lentibacillus halophilus</name>
    <dbReference type="NCBI Taxonomy" id="295065"/>
    <lineage>
        <taxon>Bacteria</taxon>
        <taxon>Bacillati</taxon>
        <taxon>Bacillota</taxon>
        <taxon>Bacilli</taxon>
        <taxon>Bacillales</taxon>
        <taxon>Bacillaceae</taxon>
        <taxon>Lentibacillus</taxon>
    </lineage>
</organism>
<dbReference type="Pfam" id="PF09548">
    <property type="entry name" value="Spore_III_AB"/>
    <property type="match status" value="1"/>
</dbReference>
<dbReference type="InterPro" id="IPR014198">
    <property type="entry name" value="Spore_III_AB"/>
</dbReference>
<name>A0ABN0ZCU8_9BACI</name>
<sequence>MKWIGALLFIATTTLIGFEISRTFHERPKQIRQMKNALQILEAEILYSQLPLPEAFETISKQIPEPISTFFYNMHISVHEAGMDLYNVWDRCVNDLLETSSLSAIEGEIIKQFGRTLGQHDFDHQQKQIHLTINHLDRQLEEARENQFKYGKMAKSLGVLCGLFVVLLLI</sequence>
<evidence type="ECO:0000313" key="1">
    <source>
        <dbReference type="EMBL" id="GAA0443599.1"/>
    </source>
</evidence>
<keyword evidence="2" id="KW-1185">Reference proteome</keyword>
<evidence type="ECO:0000313" key="2">
    <source>
        <dbReference type="Proteomes" id="UP001501459"/>
    </source>
</evidence>
<gene>
    <name evidence="1" type="primary">spoIIIAB</name>
    <name evidence="1" type="ORF">GCM10008983_21060</name>
</gene>
<reference evidence="1 2" key="1">
    <citation type="journal article" date="2019" name="Int. J. Syst. Evol. Microbiol.">
        <title>The Global Catalogue of Microorganisms (GCM) 10K type strain sequencing project: providing services to taxonomists for standard genome sequencing and annotation.</title>
        <authorList>
            <consortium name="The Broad Institute Genomics Platform"/>
            <consortium name="The Broad Institute Genome Sequencing Center for Infectious Disease"/>
            <person name="Wu L."/>
            <person name="Ma J."/>
        </authorList>
    </citation>
    <scope>NUCLEOTIDE SEQUENCE [LARGE SCALE GENOMIC DNA]</scope>
    <source>
        <strain evidence="1 2">JCM 12149</strain>
    </source>
</reference>
<dbReference type="EMBL" id="BAAADM010000054">
    <property type="protein sequence ID" value="GAA0443599.1"/>
    <property type="molecule type" value="Genomic_DNA"/>
</dbReference>
<comment type="caution">
    <text evidence="1">The sequence shown here is derived from an EMBL/GenBank/DDBJ whole genome shotgun (WGS) entry which is preliminary data.</text>
</comment>